<keyword evidence="2" id="KW-1185">Reference proteome</keyword>
<name>A0A1R3H843_9ROSI</name>
<organism evidence="1 2">
    <name type="scientific">Corchorus olitorius</name>
    <dbReference type="NCBI Taxonomy" id="93759"/>
    <lineage>
        <taxon>Eukaryota</taxon>
        <taxon>Viridiplantae</taxon>
        <taxon>Streptophyta</taxon>
        <taxon>Embryophyta</taxon>
        <taxon>Tracheophyta</taxon>
        <taxon>Spermatophyta</taxon>
        <taxon>Magnoliopsida</taxon>
        <taxon>eudicotyledons</taxon>
        <taxon>Gunneridae</taxon>
        <taxon>Pentapetalae</taxon>
        <taxon>rosids</taxon>
        <taxon>malvids</taxon>
        <taxon>Malvales</taxon>
        <taxon>Malvaceae</taxon>
        <taxon>Grewioideae</taxon>
        <taxon>Apeibeae</taxon>
        <taxon>Corchorus</taxon>
    </lineage>
</organism>
<accession>A0A1R3H843</accession>
<protein>
    <submittedName>
        <fullName evidence="1">Uncharacterized protein</fullName>
    </submittedName>
</protein>
<dbReference type="Proteomes" id="UP000187203">
    <property type="component" value="Unassembled WGS sequence"/>
</dbReference>
<comment type="caution">
    <text evidence="1">The sequence shown here is derived from an EMBL/GenBank/DDBJ whole genome shotgun (WGS) entry which is preliminary data.</text>
</comment>
<dbReference type="EMBL" id="AWUE01020752">
    <property type="protein sequence ID" value="OMO66416.1"/>
    <property type="molecule type" value="Genomic_DNA"/>
</dbReference>
<sequence length="53" mass="6182">MASQYSNNHFTSFPEVYWKSVRSAEDQLFAPDRILEEVQKAHEDLKAHAAPYK</sequence>
<gene>
    <name evidence="1" type="ORF">COLO4_30576</name>
</gene>
<dbReference type="AlphaFoldDB" id="A0A1R3H843"/>
<reference evidence="2" key="1">
    <citation type="submission" date="2013-09" db="EMBL/GenBank/DDBJ databases">
        <title>Corchorus olitorius genome sequencing.</title>
        <authorList>
            <person name="Alam M."/>
            <person name="Haque M.S."/>
            <person name="Islam M.S."/>
            <person name="Emdad E.M."/>
            <person name="Islam M.M."/>
            <person name="Ahmed B."/>
            <person name="Halim A."/>
            <person name="Hossen Q.M.M."/>
            <person name="Hossain M.Z."/>
            <person name="Ahmed R."/>
            <person name="Khan M.M."/>
            <person name="Islam R."/>
            <person name="Rashid M.M."/>
            <person name="Khan S.A."/>
            <person name="Rahman M.S."/>
            <person name="Alam M."/>
            <person name="Yahiya A.S."/>
            <person name="Khan M.S."/>
            <person name="Azam M.S."/>
            <person name="Haque T."/>
            <person name="Lashkar M.Z.H."/>
            <person name="Akhand A.I."/>
            <person name="Morshed G."/>
            <person name="Roy S."/>
            <person name="Uddin K.S."/>
            <person name="Rabeya T."/>
            <person name="Hossain A.S."/>
            <person name="Chowdhury A."/>
            <person name="Snigdha A.R."/>
            <person name="Mortoza M.S."/>
            <person name="Matin S.A."/>
            <person name="Hoque S.M.E."/>
            <person name="Islam M.K."/>
            <person name="Roy D.K."/>
            <person name="Haider R."/>
            <person name="Moosa M.M."/>
            <person name="Elias S.M."/>
            <person name="Hasan A.M."/>
            <person name="Jahan S."/>
            <person name="Shafiuddin M."/>
            <person name="Mahmood N."/>
            <person name="Shommy N.S."/>
        </authorList>
    </citation>
    <scope>NUCLEOTIDE SEQUENCE [LARGE SCALE GENOMIC DNA]</scope>
    <source>
        <strain evidence="2">cv. O-4</strain>
    </source>
</reference>
<evidence type="ECO:0000313" key="1">
    <source>
        <dbReference type="EMBL" id="OMO66416.1"/>
    </source>
</evidence>
<evidence type="ECO:0000313" key="2">
    <source>
        <dbReference type="Proteomes" id="UP000187203"/>
    </source>
</evidence>
<proteinExistence type="predicted"/>